<reference evidence="3" key="1">
    <citation type="journal article" date="2013" name="Proc. Natl. Acad. Sci. U.S.A.">
        <title>Improving the coverage of the cyanobacterial phylum using diversity-driven genome sequencing.</title>
        <authorList>
            <person name="Shih P.M."/>
            <person name="Wu D."/>
            <person name="Latifi A."/>
            <person name="Axen S.D."/>
            <person name="Fewer D.P."/>
            <person name="Talla E."/>
            <person name="Calteau A."/>
            <person name="Cai F."/>
            <person name="Tandeau de Marsac N."/>
            <person name="Rippka R."/>
            <person name="Herdman M."/>
            <person name="Sivonen K."/>
            <person name="Coursin T."/>
            <person name="Laurent T."/>
            <person name="Goodwin L."/>
            <person name="Nolan M."/>
            <person name="Davenport K.W."/>
            <person name="Han C.S."/>
            <person name="Rubin E.M."/>
            <person name="Eisen J.A."/>
            <person name="Woyke T."/>
            <person name="Gugger M."/>
            <person name="Kerfeld C.A."/>
        </authorList>
    </citation>
    <scope>NUCLEOTIDE SEQUENCE [LARGE SCALE GENOMIC DNA]</scope>
    <source>
        <strain evidence="3">ATCC 27147 / PCC 6307</strain>
    </source>
</reference>
<evidence type="ECO:0008006" key="4">
    <source>
        <dbReference type="Google" id="ProtNLM"/>
    </source>
</evidence>
<dbReference type="EMBL" id="CP003495">
    <property type="protein sequence ID" value="AFY27352.1"/>
    <property type="molecule type" value="Genomic_DNA"/>
</dbReference>
<dbReference type="OrthoDB" id="540557at2"/>
<dbReference type="AlphaFoldDB" id="K9P1Z4"/>
<evidence type="ECO:0000313" key="2">
    <source>
        <dbReference type="EMBL" id="AFY27352.1"/>
    </source>
</evidence>
<dbReference type="HOGENOM" id="CLU_176278_0_0_3"/>
<dbReference type="RefSeq" id="WP_015107811.1">
    <property type="nucleotide sequence ID" value="NC_019675.1"/>
</dbReference>
<proteinExistence type="predicted"/>
<organism evidence="2 3">
    <name type="scientific">Cyanobium gracile (strain ATCC 27147 / PCC 6307)</name>
    <dbReference type="NCBI Taxonomy" id="292564"/>
    <lineage>
        <taxon>Bacteria</taxon>
        <taxon>Bacillati</taxon>
        <taxon>Cyanobacteriota</taxon>
        <taxon>Cyanophyceae</taxon>
        <taxon>Synechococcales</taxon>
        <taxon>Prochlorococcaceae</taxon>
        <taxon>Cyanobium</taxon>
    </lineage>
</organism>
<dbReference type="Proteomes" id="UP000010388">
    <property type="component" value="Chromosome"/>
</dbReference>
<name>K9P1Z4_CYAGP</name>
<protein>
    <recommendedName>
        <fullName evidence="4">Galactose oxidase</fullName>
    </recommendedName>
</protein>
<dbReference type="STRING" id="292564.Cyagr_0139"/>
<accession>K9P1Z4</accession>
<dbReference type="KEGG" id="cgc:Cyagr_0139"/>
<dbReference type="eggNOG" id="ENOG5034AXT">
    <property type="taxonomic scope" value="Bacteria"/>
</dbReference>
<feature type="region of interest" description="Disordered" evidence="1">
    <location>
        <begin position="1"/>
        <end position="20"/>
    </location>
</feature>
<gene>
    <name evidence="2" type="ordered locus">Cyagr_0139</name>
</gene>
<evidence type="ECO:0000313" key="3">
    <source>
        <dbReference type="Proteomes" id="UP000010388"/>
    </source>
</evidence>
<sequence>MGYRLRRSTSGAGGSLEQPIEGWPYLDQEVLQASRSGKVCMACHWFRHHAGVNCIPVLTCQLHQGLLAHGEHLTRRCQGWTEDMTRQRGWCPKVA</sequence>
<evidence type="ECO:0000256" key="1">
    <source>
        <dbReference type="SAM" id="MobiDB-lite"/>
    </source>
</evidence>